<dbReference type="Proteomes" id="UP000824037">
    <property type="component" value="Unassembled WGS sequence"/>
</dbReference>
<reference evidence="2" key="1">
    <citation type="journal article" date="2021" name="PeerJ">
        <title>Extensive microbial diversity within the chicken gut microbiome revealed by metagenomics and culture.</title>
        <authorList>
            <person name="Gilroy R."/>
            <person name="Ravi A."/>
            <person name="Getino M."/>
            <person name="Pursley I."/>
            <person name="Horton D.L."/>
            <person name="Alikhan N.F."/>
            <person name="Baker D."/>
            <person name="Gharbi K."/>
            <person name="Hall N."/>
            <person name="Watson M."/>
            <person name="Adriaenssens E.M."/>
            <person name="Foster-Nyarko E."/>
            <person name="Jarju S."/>
            <person name="Secka A."/>
            <person name="Antonio M."/>
            <person name="Oren A."/>
            <person name="Chaudhuri R.R."/>
            <person name="La Ragione R."/>
            <person name="Hildebrand F."/>
            <person name="Pallen M.J."/>
        </authorList>
    </citation>
    <scope>NUCLEOTIDE SEQUENCE</scope>
    <source>
        <strain evidence="2">ChiGjej4B4-7305</strain>
    </source>
</reference>
<dbReference type="InterPro" id="IPR036390">
    <property type="entry name" value="WH_DNA-bd_sf"/>
</dbReference>
<accession>A0A9D2EEP2</accession>
<evidence type="ECO:0000313" key="2">
    <source>
        <dbReference type="EMBL" id="HIZ36388.1"/>
    </source>
</evidence>
<dbReference type="SUPFAM" id="SSF46785">
    <property type="entry name" value="Winged helix' DNA-binding domain"/>
    <property type="match status" value="1"/>
</dbReference>
<dbReference type="GO" id="GO:0003700">
    <property type="term" value="F:DNA-binding transcription factor activity"/>
    <property type="evidence" value="ECO:0007669"/>
    <property type="project" value="InterPro"/>
</dbReference>
<dbReference type="InterPro" id="IPR001845">
    <property type="entry name" value="HTH_ArsR_DNA-bd_dom"/>
</dbReference>
<dbReference type="SMART" id="SM00418">
    <property type="entry name" value="HTH_ARSR"/>
    <property type="match status" value="1"/>
</dbReference>
<organism evidence="2 3">
    <name type="scientific">Candidatus Ruania gallistercoris</name>
    <dbReference type="NCBI Taxonomy" id="2838746"/>
    <lineage>
        <taxon>Bacteria</taxon>
        <taxon>Bacillati</taxon>
        <taxon>Actinomycetota</taxon>
        <taxon>Actinomycetes</taxon>
        <taxon>Micrococcales</taxon>
        <taxon>Ruaniaceae</taxon>
        <taxon>Ruania</taxon>
    </lineage>
</organism>
<name>A0A9D2EEP2_9MICO</name>
<feature type="domain" description="HTH arsR-type" evidence="1">
    <location>
        <begin position="15"/>
        <end position="100"/>
    </location>
</feature>
<dbReference type="InterPro" id="IPR036388">
    <property type="entry name" value="WH-like_DNA-bd_sf"/>
</dbReference>
<dbReference type="Pfam" id="PF12840">
    <property type="entry name" value="HTH_20"/>
    <property type="match status" value="1"/>
</dbReference>
<reference evidence="2" key="2">
    <citation type="submission" date="2021-04" db="EMBL/GenBank/DDBJ databases">
        <authorList>
            <person name="Gilroy R."/>
        </authorList>
    </citation>
    <scope>NUCLEOTIDE SEQUENCE</scope>
    <source>
        <strain evidence="2">ChiGjej4B4-7305</strain>
    </source>
</reference>
<dbReference type="EMBL" id="DXBY01000196">
    <property type="protein sequence ID" value="HIZ36388.1"/>
    <property type="molecule type" value="Genomic_DNA"/>
</dbReference>
<dbReference type="AlphaFoldDB" id="A0A9D2EEP2"/>
<dbReference type="CDD" id="cd00090">
    <property type="entry name" value="HTH_ARSR"/>
    <property type="match status" value="1"/>
</dbReference>
<proteinExistence type="predicted"/>
<sequence length="105" mass="11779">MPTYVQPPLPEGVDVAIEAFGNRVRIAILAHLVTIQEGQTSGEIADALGLTLRPVQRHLWAMEELGLVVVDQPDGDRRGKRPRYSINSGRIRDLYKDLGRHLRVE</sequence>
<dbReference type="Gene3D" id="1.10.10.10">
    <property type="entry name" value="Winged helix-like DNA-binding domain superfamily/Winged helix DNA-binding domain"/>
    <property type="match status" value="1"/>
</dbReference>
<comment type="caution">
    <text evidence="2">The sequence shown here is derived from an EMBL/GenBank/DDBJ whole genome shotgun (WGS) entry which is preliminary data.</text>
</comment>
<dbReference type="InterPro" id="IPR011991">
    <property type="entry name" value="ArsR-like_HTH"/>
</dbReference>
<evidence type="ECO:0000313" key="3">
    <source>
        <dbReference type="Proteomes" id="UP000824037"/>
    </source>
</evidence>
<gene>
    <name evidence="2" type="ORF">H9815_11465</name>
</gene>
<evidence type="ECO:0000259" key="1">
    <source>
        <dbReference type="SMART" id="SM00418"/>
    </source>
</evidence>
<protein>
    <submittedName>
        <fullName evidence="2">Winged helix-turn-helix domain-containing protein</fullName>
    </submittedName>
</protein>